<accession>A0A7C9FQA7</accession>
<sequence length="280" mass="31652">MEKPIKEVTNVQGTSVVLSKADLEHPDVLMAYFEKVAKFKESGEEFVVNLDEVWPLVYSQKGKAVRELKAGYDEGKDYCLLSQNGKQFNFSQNGRNSKRGGHNKETYMLSTNCLEHFIARKVRAVFDVYSKIFHERIQEEKNPDLIADRYIKTYRQKGKDDAWIKNRLDGRLARNHFTSTLAKHGVEREGYRNCTNAIYAPLFGGTTEVVRQKKGLEKKQSIRDNLSPMELTAIQFAEMMAAQNIEAQNLTGNAQCEMASIQAARATASAINQSKKSIGG</sequence>
<comment type="caution">
    <text evidence="1">The sequence shown here is derived from an EMBL/GenBank/DDBJ whole genome shotgun (WGS) entry which is preliminary data.</text>
</comment>
<protein>
    <submittedName>
        <fullName evidence="1">Uncharacterized protein</fullName>
    </submittedName>
</protein>
<dbReference type="RefSeq" id="WP_152764712.1">
    <property type="nucleotide sequence ID" value="NZ_WHLY01000002.1"/>
</dbReference>
<name>A0A7C9FQA7_9BACT</name>
<dbReference type="EMBL" id="WHLY01000002">
    <property type="protein sequence ID" value="MPR36631.1"/>
    <property type="molecule type" value="Genomic_DNA"/>
</dbReference>
<proteinExistence type="predicted"/>
<dbReference type="AlphaFoldDB" id="A0A7C9FQA7"/>
<evidence type="ECO:0000313" key="1">
    <source>
        <dbReference type="EMBL" id="MPR36631.1"/>
    </source>
</evidence>
<organism evidence="1 2">
    <name type="scientific">Salmonirosea aquatica</name>
    <dbReference type="NCBI Taxonomy" id="2654236"/>
    <lineage>
        <taxon>Bacteria</taxon>
        <taxon>Pseudomonadati</taxon>
        <taxon>Bacteroidota</taxon>
        <taxon>Cytophagia</taxon>
        <taxon>Cytophagales</taxon>
        <taxon>Spirosomataceae</taxon>
        <taxon>Salmonirosea</taxon>
    </lineage>
</organism>
<evidence type="ECO:0000313" key="2">
    <source>
        <dbReference type="Proteomes" id="UP000479293"/>
    </source>
</evidence>
<keyword evidence="2" id="KW-1185">Reference proteome</keyword>
<gene>
    <name evidence="1" type="ORF">GBK04_25625</name>
</gene>
<dbReference type="Proteomes" id="UP000479293">
    <property type="component" value="Unassembled WGS sequence"/>
</dbReference>
<reference evidence="1 2" key="1">
    <citation type="submission" date="2019-10" db="EMBL/GenBank/DDBJ databases">
        <title>Draft Genome Sequence of Cytophagaceae sp. SJW1-29.</title>
        <authorList>
            <person name="Choi A."/>
        </authorList>
    </citation>
    <scope>NUCLEOTIDE SEQUENCE [LARGE SCALE GENOMIC DNA]</scope>
    <source>
        <strain evidence="1 2">SJW1-29</strain>
    </source>
</reference>